<sequence length="130" mass="14729">MARCTAGSVVESKECILTEFVLGKLRLFTLIQVVRNTDLPYDILVGRDIICHGQEVQFAKESGLKLTAVEQVGFSVTDIDPDQEQMSNLLKCYEECFAEDLSKIGRCKTTTMDIKVSTTNVILERRYQMR</sequence>
<name>Q6IKR3_DROME</name>
<organism evidence="1">
    <name type="scientific">Drosophila melanogaster</name>
    <name type="common">Fruit fly</name>
    <dbReference type="NCBI Taxonomy" id="7227"/>
    <lineage>
        <taxon>Eukaryota</taxon>
        <taxon>Metazoa</taxon>
        <taxon>Ecdysozoa</taxon>
        <taxon>Arthropoda</taxon>
        <taxon>Hexapoda</taxon>
        <taxon>Insecta</taxon>
        <taxon>Pterygota</taxon>
        <taxon>Neoptera</taxon>
        <taxon>Endopterygota</taxon>
        <taxon>Diptera</taxon>
        <taxon>Brachycera</taxon>
        <taxon>Muscomorpha</taxon>
        <taxon>Ephydroidea</taxon>
        <taxon>Drosophilidae</taxon>
        <taxon>Drosophila</taxon>
        <taxon>Sophophora</taxon>
    </lineage>
</organism>
<reference evidence="1" key="1">
    <citation type="journal article" date="2003" name="Genome Biol.">
        <title>An integrated gene annotation and transcriptional profiling approach towards the full gene content of the Drosophila genome.</title>
        <authorList>
            <person name="Hild M."/>
            <person name="Beckmann B."/>
            <person name="Haas S.A."/>
            <person name="Koch B."/>
            <person name="Solovyev V."/>
            <person name="Busold C."/>
            <person name="Fellenberg K."/>
            <person name="Boutros M."/>
            <person name="Vingron M."/>
            <person name="Sauer F."/>
            <person name="Hoheisel J.D."/>
            <person name="Paro R."/>
        </authorList>
    </citation>
    <scope>NUCLEOTIDE SEQUENCE</scope>
</reference>
<proteinExistence type="predicted"/>
<gene>
    <name evidence="1" type="ORF">HDC11776</name>
</gene>
<dbReference type="EMBL" id="BK002303">
    <property type="protein sequence ID" value="DAA03810.1"/>
    <property type="molecule type" value="Genomic_DNA"/>
</dbReference>
<dbReference type="AlphaFoldDB" id="Q6IKR3"/>
<protein>
    <submittedName>
        <fullName evidence="1">HDC11776</fullName>
    </submittedName>
</protein>
<evidence type="ECO:0000313" key="1">
    <source>
        <dbReference type="EMBL" id="DAA03810.1"/>
    </source>
</evidence>
<accession>Q6IKR3</accession>